<comment type="caution">
    <text evidence="2">The sequence shown here is derived from an EMBL/GenBank/DDBJ whole genome shotgun (WGS) entry which is preliminary data.</text>
</comment>
<dbReference type="Proteomes" id="UP001369086">
    <property type="component" value="Unassembled WGS sequence"/>
</dbReference>
<gene>
    <name evidence="2" type="ORF">HHUSO_G2620</name>
</gene>
<evidence type="ECO:0000313" key="3">
    <source>
        <dbReference type="Proteomes" id="UP001369086"/>
    </source>
</evidence>
<sequence length="299" mass="33907">MWVNKSTLVETISRTNIELKGSGVVSVVFSNNKLHNVEDSLHQGSLSLFFDAVKFYETCIFFFSFTRLFRIIKTLGVGKTFEELDEKNTRRLTQEAIYQLLKGLPSFGIAILKREKSNIPSSLFTSDDWETLIKNQDKTLEFLEFVRHFGYSPKSACFPNAKISPPKKGDDNFRLCSKKLNCASDILVDSVRAKLDPYHTGFVSKEEFKDILTELCVQLNAYECDMLEIQFEKKMEANDICTAERCGGMAAVLQHSHRDASEPPAGNHTSGLDTLTTRLRNKLQGEWKESLETLQPHSG</sequence>
<dbReference type="SUPFAM" id="SSF47473">
    <property type="entry name" value="EF-hand"/>
    <property type="match status" value="1"/>
</dbReference>
<reference evidence="2 3" key="1">
    <citation type="submission" date="2021-05" db="EMBL/GenBank/DDBJ databases">
        <authorList>
            <person name="Zahm M."/>
            <person name="Klopp C."/>
            <person name="Cabau C."/>
            <person name="Kuhl H."/>
            <person name="Suciu R."/>
            <person name="Ciorpac M."/>
            <person name="Holostenco D."/>
            <person name="Gessner J."/>
            <person name="Wuertz S."/>
            <person name="Hohne C."/>
            <person name="Stock M."/>
            <person name="Gislard M."/>
            <person name="Lluch J."/>
            <person name="Milhes M."/>
            <person name="Lampietro C."/>
            <person name="Lopez Roques C."/>
            <person name="Donnadieu C."/>
            <person name="Du K."/>
            <person name="Schartl M."/>
            <person name="Guiguen Y."/>
        </authorList>
    </citation>
    <scope>NUCLEOTIDE SEQUENCE [LARGE SCALE GENOMIC DNA]</scope>
    <source>
        <strain evidence="2">Hh-F2</strain>
        <tissue evidence="2">Blood</tissue>
    </source>
</reference>
<keyword evidence="3" id="KW-1185">Reference proteome</keyword>
<dbReference type="InterPro" id="IPR052603">
    <property type="entry name" value="EFCB6"/>
</dbReference>
<feature type="domain" description="EF-hand" evidence="1">
    <location>
        <begin position="193"/>
        <end position="218"/>
    </location>
</feature>
<proteinExistence type="predicted"/>
<accession>A0ABR1A8B0</accession>
<dbReference type="Gene3D" id="1.10.238.10">
    <property type="entry name" value="EF-hand"/>
    <property type="match status" value="1"/>
</dbReference>
<dbReference type="PANTHER" id="PTHR20875">
    <property type="entry name" value="EF-HAND CALCIUM-BINDING DOMAIN-CONTAINING PROTEIN 6-RELATED"/>
    <property type="match status" value="1"/>
</dbReference>
<evidence type="ECO:0000313" key="2">
    <source>
        <dbReference type="EMBL" id="KAK6493124.1"/>
    </source>
</evidence>
<dbReference type="EMBL" id="JAHFZB010000002">
    <property type="protein sequence ID" value="KAK6493124.1"/>
    <property type="molecule type" value="Genomic_DNA"/>
</dbReference>
<name>A0ABR1A8B0_HUSHU</name>
<dbReference type="PROSITE" id="PS50222">
    <property type="entry name" value="EF_HAND_2"/>
    <property type="match status" value="1"/>
</dbReference>
<dbReference type="InterPro" id="IPR011992">
    <property type="entry name" value="EF-hand-dom_pair"/>
</dbReference>
<protein>
    <recommendedName>
        <fullName evidence="1">EF-hand domain-containing protein</fullName>
    </recommendedName>
</protein>
<organism evidence="2 3">
    <name type="scientific">Huso huso</name>
    <name type="common">Beluga</name>
    <name type="synonym">Acipenser huso</name>
    <dbReference type="NCBI Taxonomy" id="61971"/>
    <lineage>
        <taxon>Eukaryota</taxon>
        <taxon>Metazoa</taxon>
        <taxon>Chordata</taxon>
        <taxon>Craniata</taxon>
        <taxon>Vertebrata</taxon>
        <taxon>Euteleostomi</taxon>
        <taxon>Actinopterygii</taxon>
        <taxon>Chondrostei</taxon>
        <taxon>Acipenseriformes</taxon>
        <taxon>Acipenseridae</taxon>
        <taxon>Huso</taxon>
    </lineage>
</organism>
<dbReference type="InterPro" id="IPR002048">
    <property type="entry name" value="EF_hand_dom"/>
</dbReference>
<dbReference type="PANTHER" id="PTHR20875:SF6">
    <property type="entry name" value="EF-HAND CALCIUM-BINDING DOMAIN-CONTAINING PROTEIN 6 ISOFORM X1"/>
    <property type="match status" value="1"/>
</dbReference>
<evidence type="ECO:0000259" key="1">
    <source>
        <dbReference type="PROSITE" id="PS50222"/>
    </source>
</evidence>